<dbReference type="Pfam" id="PF00202">
    <property type="entry name" value="Aminotran_3"/>
    <property type="match status" value="1"/>
</dbReference>
<name>A0A839ZFW8_9HYPH</name>
<dbReference type="PANTHER" id="PTHR43713">
    <property type="entry name" value="GLUTAMATE-1-SEMIALDEHYDE 2,1-AMINOMUTASE"/>
    <property type="match status" value="1"/>
</dbReference>
<dbReference type="RefSeq" id="WP_183191711.1">
    <property type="nucleotide sequence ID" value="NZ_JACICD010000012.1"/>
</dbReference>
<accession>A0A839ZFW8</accession>
<reference evidence="4 5" key="1">
    <citation type="submission" date="2020-08" db="EMBL/GenBank/DDBJ databases">
        <title>Genomic Encyclopedia of Type Strains, Phase IV (KMG-IV): sequencing the most valuable type-strain genomes for metagenomic binning, comparative biology and taxonomic classification.</title>
        <authorList>
            <person name="Goeker M."/>
        </authorList>
    </citation>
    <scope>NUCLEOTIDE SEQUENCE [LARGE SCALE GENOMIC DNA]</scope>
    <source>
        <strain evidence="4 5">DSM 5895</strain>
    </source>
</reference>
<evidence type="ECO:0000256" key="3">
    <source>
        <dbReference type="RuleBase" id="RU003560"/>
    </source>
</evidence>
<dbReference type="SUPFAM" id="SSF53383">
    <property type="entry name" value="PLP-dependent transferases"/>
    <property type="match status" value="1"/>
</dbReference>
<proteinExistence type="inferred from homology"/>
<dbReference type="InterPro" id="IPR005814">
    <property type="entry name" value="Aminotrans_3"/>
</dbReference>
<dbReference type="GO" id="GO:0008483">
    <property type="term" value="F:transaminase activity"/>
    <property type="evidence" value="ECO:0007669"/>
    <property type="project" value="InterPro"/>
</dbReference>
<dbReference type="EMBL" id="JACICD010000012">
    <property type="protein sequence ID" value="MBB3773568.1"/>
    <property type="molecule type" value="Genomic_DNA"/>
</dbReference>
<dbReference type="GO" id="GO:0030170">
    <property type="term" value="F:pyridoxal phosphate binding"/>
    <property type="evidence" value="ECO:0007669"/>
    <property type="project" value="InterPro"/>
</dbReference>
<dbReference type="PANTHER" id="PTHR43713:SF3">
    <property type="entry name" value="GLUTAMATE-1-SEMIALDEHYDE 2,1-AMINOMUTASE 1, CHLOROPLASTIC-RELATED"/>
    <property type="match status" value="1"/>
</dbReference>
<keyword evidence="5" id="KW-1185">Reference proteome</keyword>
<gene>
    <name evidence="4" type="ORF">FHS55_004210</name>
</gene>
<dbReference type="InterPro" id="IPR015424">
    <property type="entry name" value="PyrdxlP-dep_Trfase"/>
</dbReference>
<sequence>MTRRSTEQSLRAFQRAQRVFPDGTARVTIEKDPCAVYIERGEGAWVEDLDGRRFLDLHGNFTALINGHAFPPVVEAVTRQIHKGSCFANPTESELALAELLCARVAGMDRLRFVNTGTEAVMFAVKAARAITGRSGIAKIEGAYHGAYDWIEVSQTSGPSNWGNDAEPASVPYYRGMPDSVVNEVVTLRINDAPAAERLIERHAARLCAIVIDPMPSRLGLIGATPDFLAAVQAAARRNGILIIADEVLNFRQGYHGLSARLGLEPDLWALGKIIGGGFPIGAIGGRAEVMEVFARRGGPARVPQGGTFSANPISMTAGYANMQALTPAAFARLEAMGDRLRSALRTAIAASGLPFCVTGAASLLRVHAKGAAPADYRQAVETPAQRGAIQRLVAQFAAAGLLMQTSGMMCLSTPMQDADIDLISGTFETYLHDELRHGGPPARAAAGE</sequence>
<dbReference type="InterPro" id="IPR015421">
    <property type="entry name" value="PyrdxlP-dep_Trfase_major"/>
</dbReference>
<comment type="caution">
    <text evidence="4">The sequence shown here is derived from an EMBL/GenBank/DDBJ whole genome shotgun (WGS) entry which is preliminary data.</text>
</comment>
<evidence type="ECO:0000256" key="1">
    <source>
        <dbReference type="ARBA" id="ARBA00001933"/>
    </source>
</evidence>
<comment type="cofactor">
    <cofactor evidence="1">
        <name>pyridoxal 5'-phosphate</name>
        <dbReference type="ChEBI" id="CHEBI:597326"/>
    </cofactor>
</comment>
<dbReference type="InterPro" id="IPR015422">
    <property type="entry name" value="PyrdxlP-dep_Trfase_small"/>
</dbReference>
<evidence type="ECO:0000313" key="5">
    <source>
        <dbReference type="Proteomes" id="UP000533469"/>
    </source>
</evidence>
<protein>
    <submittedName>
        <fullName evidence="4">Glutamate-1-semialdehyde 2,1-aminomutase</fullName>
        <ecNumber evidence="4">5.4.3.8</ecNumber>
    </submittedName>
</protein>
<dbReference type="Proteomes" id="UP000533469">
    <property type="component" value="Unassembled WGS sequence"/>
</dbReference>
<dbReference type="GO" id="GO:0042286">
    <property type="term" value="F:glutamate-1-semialdehyde 2,1-aminomutase activity"/>
    <property type="evidence" value="ECO:0007669"/>
    <property type="project" value="UniProtKB-EC"/>
</dbReference>
<dbReference type="CDD" id="cd00610">
    <property type="entry name" value="OAT_like"/>
    <property type="match status" value="1"/>
</dbReference>
<keyword evidence="2 3" id="KW-0663">Pyridoxal phosphate</keyword>
<comment type="similarity">
    <text evidence="3">Belongs to the class-III pyridoxal-phosphate-dependent aminotransferase family.</text>
</comment>
<dbReference type="Gene3D" id="3.90.1150.10">
    <property type="entry name" value="Aspartate Aminotransferase, domain 1"/>
    <property type="match status" value="1"/>
</dbReference>
<dbReference type="EC" id="5.4.3.8" evidence="4"/>
<keyword evidence="4" id="KW-0413">Isomerase</keyword>
<dbReference type="AlphaFoldDB" id="A0A839ZFW8"/>
<organism evidence="4 5">
    <name type="scientific">Ancylobacter tetraedralis</name>
    <dbReference type="NCBI Taxonomy" id="217068"/>
    <lineage>
        <taxon>Bacteria</taxon>
        <taxon>Pseudomonadati</taxon>
        <taxon>Pseudomonadota</taxon>
        <taxon>Alphaproteobacteria</taxon>
        <taxon>Hyphomicrobiales</taxon>
        <taxon>Xanthobacteraceae</taxon>
        <taxon>Ancylobacter</taxon>
    </lineage>
</organism>
<evidence type="ECO:0000313" key="4">
    <source>
        <dbReference type="EMBL" id="MBB3773568.1"/>
    </source>
</evidence>
<evidence type="ECO:0000256" key="2">
    <source>
        <dbReference type="ARBA" id="ARBA00022898"/>
    </source>
</evidence>
<dbReference type="Gene3D" id="3.40.640.10">
    <property type="entry name" value="Type I PLP-dependent aspartate aminotransferase-like (Major domain)"/>
    <property type="match status" value="1"/>
</dbReference>